<keyword evidence="1" id="KW-0472">Membrane</keyword>
<proteinExistence type="predicted"/>
<geneLocation type="plasmid" evidence="2">
    <name>pCI2000</name>
</geneLocation>
<evidence type="ECO:0000313" key="2">
    <source>
        <dbReference type="EMBL" id="AAF27318.1"/>
    </source>
</evidence>
<evidence type="ECO:0000313" key="3">
    <source>
        <dbReference type="EMBL" id="AAF27557.1"/>
    </source>
</evidence>
<dbReference type="AlphaFoldDB" id="Q9K2N5"/>
<accession>Q9K2N5</accession>
<geneLocation type="plasmid" evidence="3">
    <name>pCI2001</name>
</geneLocation>
<organism evidence="3">
    <name type="scientific">Lactococcus lactis</name>
    <dbReference type="NCBI Taxonomy" id="1358"/>
    <lineage>
        <taxon>Bacteria</taxon>
        <taxon>Bacillati</taxon>
        <taxon>Bacillota</taxon>
        <taxon>Bacilli</taxon>
        <taxon>Lactobacillales</taxon>
        <taxon>Streptococcaceae</taxon>
        <taxon>Lactococcus</taxon>
    </lineage>
</organism>
<sequence length="59" mass="6544">MLLNAIIFFIYSFSLSFMIVYSPFASNWKNCAKKSTNSFSLMIIKGCPDSIACSASVSF</sequence>
<dbReference type="EMBL" id="AF179847">
    <property type="protein sequence ID" value="AAF27557.1"/>
    <property type="molecule type" value="Genomic_DNA"/>
</dbReference>
<protein>
    <submittedName>
        <fullName evidence="3">Uncharacterized protein</fullName>
    </submittedName>
</protein>
<keyword evidence="1" id="KW-0812">Transmembrane</keyword>
<dbReference type="EMBL" id="AF178424">
    <property type="protein sequence ID" value="AAF27318.1"/>
    <property type="molecule type" value="Genomic_DNA"/>
</dbReference>
<reference evidence="3" key="2">
    <citation type="submission" date="1999-08" db="EMBL/GenBank/DDBJ databases">
        <title>Sequence of the replication region of pCI2001 from Lactococcus lactis 275.</title>
        <authorList>
            <person name="Kearney K."/>
            <person name="Fitzgerald G.F."/>
        </authorList>
    </citation>
    <scope>NUCLEOTIDE SEQUENCE</scope>
    <source>
        <strain evidence="3">275</strain>
        <plasmid evidence="3">pCI2001</plasmid>
    </source>
</reference>
<feature type="transmembrane region" description="Helical" evidence="1">
    <location>
        <begin position="6"/>
        <end position="24"/>
    </location>
</feature>
<keyword evidence="3" id="KW-0614">Plasmid</keyword>
<name>Q9K2N5_9LACT</name>
<keyword evidence="1" id="KW-1133">Transmembrane helix</keyword>
<reference evidence="2" key="1">
    <citation type="submission" date="1999-08" db="EMBL/GenBank/DDBJ databases">
        <title>Sequence of the bi-replicon of Lactococcus lactis 275 plasmid pCI2000.</title>
        <authorList>
            <person name="Kearney K."/>
            <person name="Fitzgerald G.F."/>
        </authorList>
    </citation>
    <scope>NUCLEOTIDE SEQUENCE</scope>
    <source>
        <strain evidence="2">NCDO 275</strain>
        <plasmid evidence="2">pCI2000</plasmid>
    </source>
</reference>
<evidence type="ECO:0000256" key="1">
    <source>
        <dbReference type="SAM" id="Phobius"/>
    </source>
</evidence>